<gene>
    <name evidence="1" type="ORF">METZ01_LOCUS29325</name>
</gene>
<dbReference type="InterPro" id="IPR011250">
    <property type="entry name" value="OMP/PagP_B-barrel"/>
</dbReference>
<dbReference type="AlphaFoldDB" id="A0A381QAW6"/>
<accession>A0A381QAW6</accession>
<protein>
    <recommendedName>
        <fullName evidence="2">Outer membrane protein beta-barrel domain-containing protein</fullName>
    </recommendedName>
</protein>
<evidence type="ECO:0000313" key="1">
    <source>
        <dbReference type="EMBL" id="SUZ76471.1"/>
    </source>
</evidence>
<evidence type="ECO:0008006" key="2">
    <source>
        <dbReference type="Google" id="ProtNLM"/>
    </source>
</evidence>
<sequence>VDAVGEGFAMGFRKWIGGLVLVLLIIRPGLGGSQELADLDYDKLSFRGVGIEWGKLYPTRVDQAESYGIRIDLGYLGPGLRILPGVSYWTSPLTTREIVRLEDRVANLVQSQTDGDRPVVDLGIIEWRDISFSLDGQVVWEVPLDFLTFAGLGVAAHVLNGEGAAINGTFIEDLLDSVTAGFNLHAGLEYPVTNWFRIYGLGRYEVLGDLQYFNTRFGVQVMIGDNAPGEERGR</sequence>
<feature type="non-terminal residue" evidence="1">
    <location>
        <position position="1"/>
    </location>
</feature>
<dbReference type="SUPFAM" id="SSF56925">
    <property type="entry name" value="OMPA-like"/>
    <property type="match status" value="1"/>
</dbReference>
<name>A0A381QAW6_9ZZZZ</name>
<dbReference type="EMBL" id="UINC01001279">
    <property type="protein sequence ID" value="SUZ76471.1"/>
    <property type="molecule type" value="Genomic_DNA"/>
</dbReference>
<proteinExistence type="predicted"/>
<reference evidence="1" key="1">
    <citation type="submission" date="2018-05" db="EMBL/GenBank/DDBJ databases">
        <authorList>
            <person name="Lanie J.A."/>
            <person name="Ng W.-L."/>
            <person name="Kazmierczak K.M."/>
            <person name="Andrzejewski T.M."/>
            <person name="Davidsen T.M."/>
            <person name="Wayne K.J."/>
            <person name="Tettelin H."/>
            <person name="Glass J.I."/>
            <person name="Rusch D."/>
            <person name="Podicherti R."/>
            <person name="Tsui H.-C.T."/>
            <person name="Winkler M.E."/>
        </authorList>
    </citation>
    <scope>NUCLEOTIDE SEQUENCE</scope>
</reference>
<organism evidence="1">
    <name type="scientific">marine metagenome</name>
    <dbReference type="NCBI Taxonomy" id="408172"/>
    <lineage>
        <taxon>unclassified sequences</taxon>
        <taxon>metagenomes</taxon>
        <taxon>ecological metagenomes</taxon>
    </lineage>
</organism>